<dbReference type="Pfam" id="PF10677">
    <property type="entry name" value="DUF2490"/>
    <property type="match status" value="1"/>
</dbReference>
<reference evidence="2 3" key="1">
    <citation type="submission" date="2023-01" db="EMBL/GenBank/DDBJ databases">
        <title>Cultivation and genomic characterization of new, ubiquitous marine nitrite-oxidizing bacteria from the Nitrospirales.</title>
        <authorList>
            <person name="Mueller A.J."/>
            <person name="Daebeler A."/>
            <person name="Herbold C.W."/>
            <person name="Kirkegaard R.H."/>
            <person name="Daims H."/>
        </authorList>
    </citation>
    <scope>NUCLEOTIDE SEQUENCE [LARGE SCALE GENOMIC DNA]</scope>
    <source>
        <strain evidence="2 3">DK</strain>
    </source>
</reference>
<organism evidence="2 3">
    <name type="scientific">Candidatus Nitrospira neomarina</name>
    <dbReference type="NCBI Taxonomy" id="3020899"/>
    <lineage>
        <taxon>Bacteria</taxon>
        <taxon>Pseudomonadati</taxon>
        <taxon>Nitrospirota</taxon>
        <taxon>Nitrospiria</taxon>
        <taxon>Nitrospirales</taxon>
        <taxon>Nitrospiraceae</taxon>
        <taxon>Nitrospira</taxon>
    </lineage>
</organism>
<evidence type="ECO:0000256" key="1">
    <source>
        <dbReference type="SAM" id="SignalP"/>
    </source>
</evidence>
<proteinExistence type="predicted"/>
<evidence type="ECO:0000313" key="2">
    <source>
        <dbReference type="EMBL" id="WNM64050.1"/>
    </source>
</evidence>
<dbReference type="Proteomes" id="UP001302494">
    <property type="component" value="Chromosome"/>
</dbReference>
<protein>
    <submittedName>
        <fullName evidence="2">DUF2490 domain-containing protein</fullName>
    </submittedName>
</protein>
<dbReference type="KEGG" id="nneo:PQG83_09930"/>
<dbReference type="RefSeq" id="WP_312748947.1">
    <property type="nucleotide sequence ID" value="NZ_CP116968.1"/>
</dbReference>
<dbReference type="EMBL" id="CP116968">
    <property type="protein sequence ID" value="WNM64050.1"/>
    <property type="molecule type" value="Genomic_DNA"/>
</dbReference>
<dbReference type="InterPro" id="IPR019619">
    <property type="entry name" value="DUF2490"/>
</dbReference>
<sequence>MKKRILAGFVAGCLLWAPAFCFGGTEPIQDFRLWAPVYLNFPVSGPVKGYMEANPRFSDDASQIDQLLLRPAVGYQLTPTISLWQGYAWVANYHPRYSQEHRIFQQLIYSNKFATFKLLSRSRIEERWIQHAIGTAVRARTMLRGDFPLPAYPTLALAVYDEIFVNLNTIRQGPEAGFDQNRFFLGINYTFSPNLNVDAGYQLQLINTALSGLANQANHILLLQFFINL</sequence>
<accession>A0AA96JYE3</accession>
<keyword evidence="1" id="KW-0732">Signal</keyword>
<feature type="signal peptide" evidence="1">
    <location>
        <begin position="1"/>
        <end position="21"/>
    </location>
</feature>
<dbReference type="AlphaFoldDB" id="A0AA96JYE3"/>
<feature type="chain" id="PRO_5041693240" evidence="1">
    <location>
        <begin position="22"/>
        <end position="229"/>
    </location>
</feature>
<evidence type="ECO:0000313" key="3">
    <source>
        <dbReference type="Proteomes" id="UP001302494"/>
    </source>
</evidence>
<gene>
    <name evidence="2" type="ORF">PQG83_09930</name>
</gene>
<name>A0AA96JYE3_9BACT</name>
<keyword evidence="3" id="KW-1185">Reference proteome</keyword>